<name>A0A1H0HFW3_9ACTN</name>
<reference evidence="5" key="1">
    <citation type="submission" date="2016-10" db="EMBL/GenBank/DDBJ databases">
        <authorList>
            <person name="Varghese N."/>
            <person name="Submissions S."/>
        </authorList>
    </citation>
    <scope>NUCLEOTIDE SEQUENCE [LARGE SCALE GENOMIC DNA]</scope>
    <source>
        <strain evidence="5">DSM 45843</strain>
    </source>
</reference>
<dbReference type="InterPro" id="IPR020568">
    <property type="entry name" value="Ribosomal_Su5_D2-typ_SF"/>
</dbReference>
<dbReference type="InterPro" id="IPR008269">
    <property type="entry name" value="Lon_proteolytic"/>
</dbReference>
<keyword evidence="2" id="KW-1133">Transmembrane helix</keyword>
<dbReference type="Pfam" id="PF05362">
    <property type="entry name" value="Lon_C"/>
    <property type="match status" value="1"/>
</dbReference>
<evidence type="ECO:0000259" key="3">
    <source>
        <dbReference type="PROSITE" id="PS50106"/>
    </source>
</evidence>
<dbReference type="Proteomes" id="UP000199088">
    <property type="component" value="Unassembled WGS sequence"/>
</dbReference>
<dbReference type="SUPFAM" id="SSF50156">
    <property type="entry name" value="PDZ domain-like"/>
    <property type="match status" value="1"/>
</dbReference>
<feature type="transmembrane region" description="Helical" evidence="2">
    <location>
        <begin position="34"/>
        <end position="60"/>
    </location>
</feature>
<keyword evidence="2" id="KW-0472">Membrane</keyword>
<dbReference type="Gene3D" id="2.30.42.10">
    <property type="match status" value="1"/>
</dbReference>
<accession>A0A1H0HFW3</accession>
<keyword evidence="5" id="KW-1185">Reference proteome</keyword>
<dbReference type="InterPro" id="IPR014721">
    <property type="entry name" value="Ribsml_uS5_D2-typ_fold_subgr"/>
</dbReference>
<dbReference type="Gene3D" id="3.30.230.10">
    <property type="match status" value="1"/>
</dbReference>
<dbReference type="GO" id="GO:0004176">
    <property type="term" value="F:ATP-dependent peptidase activity"/>
    <property type="evidence" value="ECO:0007669"/>
    <property type="project" value="InterPro"/>
</dbReference>
<dbReference type="PROSITE" id="PS50106">
    <property type="entry name" value="PDZ"/>
    <property type="match status" value="1"/>
</dbReference>
<organism evidence="4 5">
    <name type="scientific">Klenkia soli</name>
    <dbReference type="NCBI Taxonomy" id="1052260"/>
    <lineage>
        <taxon>Bacteria</taxon>
        <taxon>Bacillati</taxon>
        <taxon>Actinomycetota</taxon>
        <taxon>Actinomycetes</taxon>
        <taxon>Geodermatophilales</taxon>
        <taxon>Geodermatophilaceae</taxon>
        <taxon>Klenkia</taxon>
    </lineage>
</organism>
<feature type="compositionally biased region" description="Polar residues" evidence="1">
    <location>
        <begin position="1"/>
        <end position="14"/>
    </location>
</feature>
<feature type="domain" description="PDZ" evidence="3">
    <location>
        <begin position="158"/>
        <end position="222"/>
    </location>
</feature>
<sequence length="373" mass="37955">MGSATTLWANTQAGDQHGSTRRGHLLSAPVSRRVTVLVAGVVLLLGFGLVGTLVPVPYVAQVPGPTYNTLGDLDGDPIITVDGRARNDVSGNLNLTTVGVPQRPLTLVGAVQGWFDDEVSVVPRDTVYPPDQSVEETQQQNRQAFLTSEQSANAAALGELGYPEKVVVQSVGDDSPSAGELEAGDAIEAVDGTPTPDTDALDAALTAIPSGSTVTVDYTRQGRAGSASITTGSDDSRSGSFLGVGVLQTPSAPFTVSIRVDDVGGPSAGLMLTLGIIDLVGDTDLTDGAVIAGTGTIDADGTVGPIGGIPLKMIAARDIDAQLFLVPADNCAEALANAQPGLPMARVATLEDALTALQTFRDGGTPTPCTDGD</sequence>
<evidence type="ECO:0000256" key="2">
    <source>
        <dbReference type="SAM" id="Phobius"/>
    </source>
</evidence>
<dbReference type="SUPFAM" id="SSF54211">
    <property type="entry name" value="Ribosomal protein S5 domain 2-like"/>
    <property type="match status" value="1"/>
</dbReference>
<dbReference type="InterPro" id="IPR036034">
    <property type="entry name" value="PDZ_sf"/>
</dbReference>
<dbReference type="EMBL" id="FNIR01000004">
    <property type="protein sequence ID" value="SDO18048.1"/>
    <property type="molecule type" value="Genomic_DNA"/>
</dbReference>
<gene>
    <name evidence="4" type="ORF">SAMN05660199_01449</name>
</gene>
<feature type="region of interest" description="Disordered" evidence="1">
    <location>
        <begin position="1"/>
        <end position="22"/>
    </location>
</feature>
<evidence type="ECO:0000256" key="1">
    <source>
        <dbReference type="SAM" id="MobiDB-lite"/>
    </source>
</evidence>
<evidence type="ECO:0000313" key="4">
    <source>
        <dbReference type="EMBL" id="SDO18048.1"/>
    </source>
</evidence>
<dbReference type="InterPro" id="IPR001478">
    <property type="entry name" value="PDZ"/>
</dbReference>
<proteinExistence type="predicted"/>
<protein>
    <submittedName>
        <fullName evidence="4">PDZ domain-containing protein</fullName>
    </submittedName>
</protein>
<dbReference type="AlphaFoldDB" id="A0A1H0HFW3"/>
<dbReference type="GO" id="GO:0006508">
    <property type="term" value="P:proteolysis"/>
    <property type="evidence" value="ECO:0007669"/>
    <property type="project" value="InterPro"/>
</dbReference>
<dbReference type="STRING" id="1052260.SAMN05660199_01449"/>
<dbReference type="GO" id="GO:0004252">
    <property type="term" value="F:serine-type endopeptidase activity"/>
    <property type="evidence" value="ECO:0007669"/>
    <property type="project" value="InterPro"/>
</dbReference>
<dbReference type="Pfam" id="PF13180">
    <property type="entry name" value="PDZ_2"/>
    <property type="match status" value="1"/>
</dbReference>
<evidence type="ECO:0000313" key="5">
    <source>
        <dbReference type="Proteomes" id="UP000199088"/>
    </source>
</evidence>
<keyword evidence="2" id="KW-0812">Transmembrane</keyword>